<dbReference type="NCBIfam" id="TIGR00456">
    <property type="entry name" value="argS"/>
    <property type="match status" value="1"/>
</dbReference>
<feature type="domain" description="DALR anticodon binding" evidence="13">
    <location>
        <begin position="454"/>
        <end position="571"/>
    </location>
</feature>
<evidence type="ECO:0000259" key="13">
    <source>
        <dbReference type="SMART" id="SM00836"/>
    </source>
</evidence>
<dbReference type="OrthoDB" id="9805987at2"/>
<dbReference type="InterPro" id="IPR036695">
    <property type="entry name" value="Arg-tRNA-synth_N_sf"/>
</dbReference>
<dbReference type="InterPro" id="IPR035684">
    <property type="entry name" value="ArgRS_core"/>
</dbReference>
<evidence type="ECO:0000256" key="12">
    <source>
        <dbReference type="RuleBase" id="RU363038"/>
    </source>
</evidence>
<accession>A0A3M8DAM0</accession>
<dbReference type="SMART" id="SM00836">
    <property type="entry name" value="DALR_1"/>
    <property type="match status" value="1"/>
</dbReference>
<evidence type="ECO:0000256" key="1">
    <source>
        <dbReference type="ARBA" id="ARBA00004496"/>
    </source>
</evidence>
<evidence type="ECO:0000256" key="2">
    <source>
        <dbReference type="ARBA" id="ARBA00005594"/>
    </source>
</evidence>
<comment type="catalytic activity">
    <reaction evidence="10 11">
        <text>tRNA(Arg) + L-arginine + ATP = L-arginyl-tRNA(Arg) + AMP + diphosphate</text>
        <dbReference type="Rhea" id="RHEA:20301"/>
        <dbReference type="Rhea" id="RHEA-COMP:9658"/>
        <dbReference type="Rhea" id="RHEA-COMP:9673"/>
        <dbReference type="ChEBI" id="CHEBI:30616"/>
        <dbReference type="ChEBI" id="CHEBI:32682"/>
        <dbReference type="ChEBI" id="CHEBI:33019"/>
        <dbReference type="ChEBI" id="CHEBI:78442"/>
        <dbReference type="ChEBI" id="CHEBI:78513"/>
        <dbReference type="ChEBI" id="CHEBI:456215"/>
        <dbReference type="EC" id="6.1.1.19"/>
    </reaction>
</comment>
<reference evidence="15 16" key="1">
    <citation type="submission" date="2018-10" db="EMBL/GenBank/DDBJ databases">
        <title>Phylogenomics of Brevibacillus.</title>
        <authorList>
            <person name="Dunlap C."/>
        </authorList>
    </citation>
    <scope>NUCLEOTIDE SEQUENCE [LARGE SCALE GENOMIC DNA]</scope>
    <source>
        <strain evidence="15 16">JCM 15716</strain>
    </source>
</reference>
<dbReference type="SUPFAM" id="SSF55190">
    <property type="entry name" value="Arginyl-tRNA synthetase (ArgRS), N-terminal 'additional' domain"/>
    <property type="match status" value="1"/>
</dbReference>
<dbReference type="PRINTS" id="PR01038">
    <property type="entry name" value="TRNASYNTHARG"/>
</dbReference>
<dbReference type="InterPro" id="IPR009080">
    <property type="entry name" value="tRNAsynth_Ia_anticodon-bd"/>
</dbReference>
<evidence type="ECO:0000259" key="14">
    <source>
        <dbReference type="SMART" id="SM01016"/>
    </source>
</evidence>
<evidence type="ECO:0000313" key="15">
    <source>
        <dbReference type="EMBL" id="RNB85122.1"/>
    </source>
</evidence>
<dbReference type="GO" id="GO:0006420">
    <property type="term" value="P:arginyl-tRNA aminoacylation"/>
    <property type="evidence" value="ECO:0007669"/>
    <property type="project" value="UniProtKB-UniRule"/>
</dbReference>
<evidence type="ECO:0000256" key="9">
    <source>
        <dbReference type="ARBA" id="ARBA00023146"/>
    </source>
</evidence>
<feature type="short sequence motif" description="'HIGH' region" evidence="11">
    <location>
        <begin position="126"/>
        <end position="136"/>
    </location>
</feature>
<keyword evidence="16" id="KW-1185">Reference proteome</keyword>
<dbReference type="GO" id="GO:0004814">
    <property type="term" value="F:arginine-tRNA ligase activity"/>
    <property type="evidence" value="ECO:0007669"/>
    <property type="project" value="UniProtKB-UniRule"/>
</dbReference>
<dbReference type="Pfam" id="PF00750">
    <property type="entry name" value="tRNA-synt_1d"/>
    <property type="match status" value="1"/>
</dbReference>
<dbReference type="Gene3D" id="3.30.1360.70">
    <property type="entry name" value="Arginyl tRNA synthetase N-terminal domain"/>
    <property type="match status" value="1"/>
</dbReference>
<evidence type="ECO:0000256" key="10">
    <source>
        <dbReference type="ARBA" id="ARBA00049339"/>
    </source>
</evidence>
<dbReference type="Pfam" id="PF05746">
    <property type="entry name" value="DALR_1"/>
    <property type="match status" value="1"/>
</dbReference>
<dbReference type="CDD" id="cd07956">
    <property type="entry name" value="Anticodon_Ia_Arg"/>
    <property type="match status" value="1"/>
</dbReference>
<organism evidence="15 16">
    <name type="scientific">Brevibacillus fluminis</name>
    <dbReference type="NCBI Taxonomy" id="511487"/>
    <lineage>
        <taxon>Bacteria</taxon>
        <taxon>Bacillati</taxon>
        <taxon>Bacillota</taxon>
        <taxon>Bacilli</taxon>
        <taxon>Bacillales</taxon>
        <taxon>Paenibacillaceae</taxon>
        <taxon>Brevibacillus</taxon>
    </lineage>
</organism>
<dbReference type="GO" id="GO:0005737">
    <property type="term" value="C:cytoplasm"/>
    <property type="evidence" value="ECO:0007669"/>
    <property type="project" value="UniProtKB-SubCell"/>
</dbReference>
<dbReference type="CDD" id="cd00671">
    <property type="entry name" value="ArgRS_core"/>
    <property type="match status" value="1"/>
</dbReference>
<comment type="subcellular location">
    <subcellularLocation>
        <location evidence="1 11">Cytoplasm</location>
    </subcellularLocation>
</comment>
<evidence type="ECO:0000256" key="8">
    <source>
        <dbReference type="ARBA" id="ARBA00022917"/>
    </source>
</evidence>
<dbReference type="AlphaFoldDB" id="A0A3M8DAM0"/>
<keyword evidence="8 11" id="KW-0648">Protein biosynthesis</keyword>
<evidence type="ECO:0000256" key="11">
    <source>
        <dbReference type="HAMAP-Rule" id="MF_00123"/>
    </source>
</evidence>
<keyword evidence="6 11" id="KW-0547">Nucleotide-binding</keyword>
<dbReference type="InterPro" id="IPR005148">
    <property type="entry name" value="Arg-tRNA-synth_N"/>
</dbReference>
<feature type="domain" description="Arginyl tRNA synthetase N-terminal" evidence="14">
    <location>
        <begin position="5"/>
        <end position="88"/>
    </location>
</feature>
<dbReference type="SUPFAM" id="SSF52374">
    <property type="entry name" value="Nucleotidylyl transferase"/>
    <property type="match status" value="1"/>
</dbReference>
<dbReference type="Gene3D" id="1.10.730.10">
    <property type="entry name" value="Isoleucyl-tRNA Synthetase, Domain 1"/>
    <property type="match status" value="1"/>
</dbReference>
<name>A0A3M8DAM0_9BACL</name>
<proteinExistence type="inferred from homology"/>
<evidence type="ECO:0000313" key="16">
    <source>
        <dbReference type="Proteomes" id="UP000271031"/>
    </source>
</evidence>
<evidence type="ECO:0000256" key="5">
    <source>
        <dbReference type="ARBA" id="ARBA00022598"/>
    </source>
</evidence>
<dbReference type="HAMAP" id="MF_00123">
    <property type="entry name" value="Arg_tRNA_synth"/>
    <property type="match status" value="1"/>
</dbReference>
<dbReference type="FunFam" id="1.10.730.10:FF:000006">
    <property type="entry name" value="Arginyl-tRNA synthetase 2, mitochondrial"/>
    <property type="match status" value="1"/>
</dbReference>
<evidence type="ECO:0000256" key="6">
    <source>
        <dbReference type="ARBA" id="ARBA00022741"/>
    </source>
</evidence>
<dbReference type="EC" id="6.1.1.19" evidence="11"/>
<keyword evidence="9 11" id="KW-0030">Aminoacyl-tRNA synthetase</keyword>
<evidence type="ECO:0000256" key="7">
    <source>
        <dbReference type="ARBA" id="ARBA00022840"/>
    </source>
</evidence>
<evidence type="ECO:0000256" key="4">
    <source>
        <dbReference type="ARBA" id="ARBA00022490"/>
    </source>
</evidence>
<keyword evidence="5 11" id="KW-0436">Ligase</keyword>
<dbReference type="Gene3D" id="3.40.50.620">
    <property type="entry name" value="HUPs"/>
    <property type="match status" value="1"/>
</dbReference>
<dbReference type="InterPro" id="IPR001278">
    <property type="entry name" value="Arg-tRNA-ligase"/>
</dbReference>
<dbReference type="Pfam" id="PF03485">
    <property type="entry name" value="Arg_tRNA_synt_N"/>
    <property type="match status" value="1"/>
</dbReference>
<dbReference type="PANTHER" id="PTHR11956">
    <property type="entry name" value="ARGINYL-TRNA SYNTHETASE"/>
    <property type="match status" value="1"/>
</dbReference>
<keyword evidence="7 11" id="KW-0067">ATP-binding</keyword>
<dbReference type="Proteomes" id="UP000271031">
    <property type="component" value="Unassembled WGS sequence"/>
</dbReference>
<dbReference type="InterPro" id="IPR014729">
    <property type="entry name" value="Rossmann-like_a/b/a_fold"/>
</dbReference>
<gene>
    <name evidence="11" type="primary">argS</name>
    <name evidence="15" type="ORF">EDM56_19635</name>
</gene>
<dbReference type="InterPro" id="IPR008909">
    <property type="entry name" value="DALR_anticod-bd"/>
</dbReference>
<dbReference type="SUPFAM" id="SSF47323">
    <property type="entry name" value="Anticodon-binding domain of a subclass of class I aminoacyl-tRNA synthetases"/>
    <property type="match status" value="1"/>
</dbReference>
<dbReference type="PANTHER" id="PTHR11956:SF5">
    <property type="entry name" value="ARGININE--TRNA LIGASE, CYTOPLASMIC"/>
    <property type="match status" value="1"/>
</dbReference>
<evidence type="ECO:0000256" key="3">
    <source>
        <dbReference type="ARBA" id="ARBA00011245"/>
    </source>
</evidence>
<dbReference type="SMART" id="SM01016">
    <property type="entry name" value="Arg_tRNA_synt_N"/>
    <property type="match status" value="1"/>
</dbReference>
<dbReference type="GO" id="GO:0005524">
    <property type="term" value="F:ATP binding"/>
    <property type="evidence" value="ECO:0007669"/>
    <property type="project" value="UniProtKB-UniRule"/>
</dbReference>
<sequence>MDHKLQVATKITEALAGLGVQDFPFEKVSSMLETPPNPAMGDIAFPCFQLAKALRKAPPAIAAELAGAISGAPLKEVQVAGPYINLFLDQHVVGTDIISAVLTQGNAYGSSEDGQGRNVPIDLSSPNIAKPFSMGHLRSTCIGNAIANIMEKKGYTPVRINHIGDWGTQFGKLIVAYQKWGDEAKVKAEPIKELLKLYVQFHDEVANDPTLEDQGREWFKKLEDGDAEAQHLWEWFREESLKEFMKIYELMDIKFDSTNGEAFYNDKMDRVVTMLEERNLLTESDGAMVVMLDEFDLPPCLIKKSDGATLYATRDLAAALYRHETYDFAKAVYVVGGEQRLHFQQLYKVLQKMGFDWAYEMYHIPFGMMLKDGKKMSTRKGKVVLLEEVLAQAIADVKKVIEEKNPTLANKDEVARQVGVGAVMFHDLKNYRLNDINFSLEEMLTFEGETGPYVQYTHARACSLLRKGNYQPTTEPTLAEGALDSKEAWAVITALSQFPDIVDRAAADFDPSFIGKFVIDLAQLFNKFYANVRILAEEEDVKQTRLQLVAAVVIVLKEGLRLLGLKAPEEM</sequence>
<dbReference type="EMBL" id="RHHQ01000015">
    <property type="protein sequence ID" value="RNB85122.1"/>
    <property type="molecule type" value="Genomic_DNA"/>
</dbReference>
<dbReference type="FunFam" id="3.40.50.620:FF:000116">
    <property type="entry name" value="Arginine--tRNA ligase"/>
    <property type="match status" value="1"/>
</dbReference>
<dbReference type="RefSeq" id="WP_122919607.1">
    <property type="nucleotide sequence ID" value="NZ_RHHQ01000015.1"/>
</dbReference>
<comment type="caution">
    <text evidence="15">The sequence shown here is derived from an EMBL/GenBank/DDBJ whole genome shotgun (WGS) entry which is preliminary data.</text>
</comment>
<protein>
    <recommendedName>
        <fullName evidence="11">Arginine--tRNA ligase</fullName>
        <ecNumber evidence="11">6.1.1.19</ecNumber>
    </recommendedName>
    <alternativeName>
        <fullName evidence="11">Arginyl-tRNA synthetase</fullName>
        <shortName evidence="11">ArgRS</shortName>
    </alternativeName>
</protein>
<comment type="subunit">
    <text evidence="3 11">Monomer.</text>
</comment>
<comment type="similarity">
    <text evidence="2 11 12">Belongs to the class-I aminoacyl-tRNA synthetase family.</text>
</comment>
<keyword evidence="4 11" id="KW-0963">Cytoplasm</keyword>